<protein>
    <submittedName>
        <fullName evidence="7">ABC transporter permease</fullName>
    </submittedName>
</protein>
<dbReference type="Pfam" id="PF12698">
    <property type="entry name" value="ABC2_membrane_3"/>
    <property type="match status" value="1"/>
</dbReference>
<feature type="transmembrane region" description="Helical" evidence="5">
    <location>
        <begin position="324"/>
        <end position="351"/>
    </location>
</feature>
<gene>
    <name evidence="7" type="ORF">ACFONP_14240</name>
</gene>
<organism evidence="7 8">
    <name type="scientific">Parvularcula lutaonensis</name>
    <dbReference type="NCBI Taxonomy" id="491923"/>
    <lineage>
        <taxon>Bacteria</taxon>
        <taxon>Pseudomonadati</taxon>
        <taxon>Pseudomonadota</taxon>
        <taxon>Alphaproteobacteria</taxon>
        <taxon>Parvularculales</taxon>
        <taxon>Parvularculaceae</taxon>
        <taxon>Parvularcula</taxon>
    </lineage>
</organism>
<dbReference type="PANTHER" id="PTHR43471">
    <property type="entry name" value="ABC TRANSPORTER PERMEASE"/>
    <property type="match status" value="1"/>
</dbReference>
<evidence type="ECO:0000313" key="7">
    <source>
        <dbReference type="EMBL" id="MFC3303888.1"/>
    </source>
</evidence>
<dbReference type="PANTHER" id="PTHR43471:SF3">
    <property type="entry name" value="ABC TRANSPORTER PERMEASE PROTEIN NATB"/>
    <property type="match status" value="1"/>
</dbReference>
<evidence type="ECO:0000256" key="1">
    <source>
        <dbReference type="ARBA" id="ARBA00004141"/>
    </source>
</evidence>
<evidence type="ECO:0000256" key="5">
    <source>
        <dbReference type="SAM" id="Phobius"/>
    </source>
</evidence>
<dbReference type="Proteomes" id="UP001595607">
    <property type="component" value="Unassembled WGS sequence"/>
</dbReference>
<feature type="transmembrane region" description="Helical" evidence="5">
    <location>
        <begin position="402"/>
        <end position="422"/>
    </location>
</feature>
<sequence>MRGIFEIVSHEYRRYIFTRGFLLFLLIIPVMSLLGASASFLQDATKAAKTFVLIDRDGGWADVVDEALEEQHQRAIIGRWDDFVMGLTASGLVDAEALEPPFAPGPVDAERREAFFAAGGLAEGRRRLAALTSMELPPLEEPRRDFRRIDPLVEIAPDADDQAIGTAYLPYMRGEKEIPGGGRLTAVVVIPEGYGAEDGPNAVYLTDNMADDELRAFLRGVFREKLRNDAFVARGLSVEDVAAINALSPGLSKVKAGSSAEDEAQRLRDTIEFGLPLGLTYILFFVVLSVGSMMLTNTIEEKSNKIVEMLLSSVSASQLMIGKLIGLALVGVTPMVIFAGLGFALISILGAGNEVLATLKEVMLASPLVPLFFFYFLLGYLLYASIYLAIGALCSSIQDAQSLSTPLTIIMLLPAPFIMSVIEDPNGLFARIFTWIPFYTHYALMLRLSGSPPLWEILGATAMLIVVVAMMLTFMGRIYRAGILQAGGNANWKTFFAAARAPKGEKVR</sequence>
<dbReference type="InterPro" id="IPR013525">
    <property type="entry name" value="ABC2_TM"/>
</dbReference>
<dbReference type="RefSeq" id="WP_189576846.1">
    <property type="nucleotide sequence ID" value="NZ_BMXU01000002.1"/>
</dbReference>
<reference evidence="8" key="1">
    <citation type="journal article" date="2019" name="Int. J. Syst. Evol. Microbiol.">
        <title>The Global Catalogue of Microorganisms (GCM) 10K type strain sequencing project: providing services to taxonomists for standard genome sequencing and annotation.</title>
        <authorList>
            <consortium name="The Broad Institute Genomics Platform"/>
            <consortium name="The Broad Institute Genome Sequencing Center for Infectious Disease"/>
            <person name="Wu L."/>
            <person name="Ma J."/>
        </authorList>
    </citation>
    <scope>NUCLEOTIDE SEQUENCE [LARGE SCALE GENOMIC DNA]</scope>
    <source>
        <strain evidence="8">KCTC 22245</strain>
    </source>
</reference>
<evidence type="ECO:0000256" key="2">
    <source>
        <dbReference type="ARBA" id="ARBA00022692"/>
    </source>
</evidence>
<evidence type="ECO:0000256" key="3">
    <source>
        <dbReference type="ARBA" id="ARBA00022989"/>
    </source>
</evidence>
<comment type="subcellular location">
    <subcellularLocation>
        <location evidence="1">Membrane</location>
        <topology evidence="1">Multi-pass membrane protein</topology>
    </subcellularLocation>
</comment>
<evidence type="ECO:0000256" key="4">
    <source>
        <dbReference type="ARBA" id="ARBA00023136"/>
    </source>
</evidence>
<keyword evidence="3 5" id="KW-1133">Transmembrane helix</keyword>
<dbReference type="EMBL" id="JBHRVA010000003">
    <property type="protein sequence ID" value="MFC3303888.1"/>
    <property type="molecule type" value="Genomic_DNA"/>
</dbReference>
<feature type="domain" description="ABC-2 type transporter transmembrane" evidence="6">
    <location>
        <begin position="184"/>
        <end position="473"/>
    </location>
</feature>
<name>A0ABV7MEU4_9PROT</name>
<feature type="transmembrane region" description="Helical" evidence="5">
    <location>
        <begin position="457"/>
        <end position="479"/>
    </location>
</feature>
<feature type="transmembrane region" description="Helical" evidence="5">
    <location>
        <begin position="371"/>
        <end position="390"/>
    </location>
</feature>
<comment type="caution">
    <text evidence="7">The sequence shown here is derived from an EMBL/GenBank/DDBJ whole genome shotgun (WGS) entry which is preliminary data.</text>
</comment>
<keyword evidence="2 5" id="KW-0812">Transmembrane</keyword>
<evidence type="ECO:0000313" key="8">
    <source>
        <dbReference type="Proteomes" id="UP001595607"/>
    </source>
</evidence>
<accession>A0ABV7MEU4</accession>
<evidence type="ECO:0000259" key="6">
    <source>
        <dbReference type="Pfam" id="PF12698"/>
    </source>
</evidence>
<proteinExistence type="predicted"/>
<feature type="transmembrane region" description="Helical" evidence="5">
    <location>
        <begin position="273"/>
        <end position="295"/>
    </location>
</feature>
<feature type="transmembrane region" description="Helical" evidence="5">
    <location>
        <begin position="21"/>
        <end position="41"/>
    </location>
</feature>
<keyword evidence="8" id="KW-1185">Reference proteome</keyword>
<keyword evidence="4 5" id="KW-0472">Membrane</keyword>